<feature type="coiled-coil region" evidence="1">
    <location>
        <begin position="99"/>
        <end position="168"/>
    </location>
</feature>
<proteinExistence type="predicted"/>
<evidence type="ECO:0000313" key="3">
    <source>
        <dbReference type="EMBL" id="MBP1468752.1"/>
    </source>
</evidence>
<evidence type="ECO:0000313" key="4">
    <source>
        <dbReference type="Proteomes" id="UP001193081"/>
    </source>
</evidence>
<feature type="domain" description="KfrA N-terminal DNA-binding" evidence="2">
    <location>
        <begin position="7"/>
        <end position="118"/>
    </location>
</feature>
<keyword evidence="1" id="KW-0175">Coiled coil</keyword>
<sequence length="197" mass="20764">MAKPLVTEAMVSTAATELQAQGRTPSILQVQAHLGMGSFTTIKRYLDSWHAQQAEPVLAEAPPALAEEGDRFVRTLWATAQALASEQVAQVQTAAAQQVAAALAAQAEAEAAVVRLESEGEAREQALDEHRREAARLGRLLLEAQAQAEVAAQQVAAARAEVARQEAEGRREVAQLAEAVTALQAQVTALVAQGQGS</sequence>
<dbReference type="EMBL" id="SIJK02000091">
    <property type="protein sequence ID" value="MBP1468752.1"/>
    <property type="molecule type" value="Genomic_DNA"/>
</dbReference>
<gene>
    <name evidence="3" type="ORF">EYB53_023760</name>
</gene>
<organism evidence="3 4">
    <name type="scientific">Candidatus Chloroploca mongolica</name>
    <dbReference type="NCBI Taxonomy" id="2528176"/>
    <lineage>
        <taxon>Bacteria</taxon>
        <taxon>Bacillati</taxon>
        <taxon>Chloroflexota</taxon>
        <taxon>Chloroflexia</taxon>
        <taxon>Chloroflexales</taxon>
        <taxon>Chloroflexineae</taxon>
        <taxon>Oscillochloridaceae</taxon>
        <taxon>Candidatus Chloroploca</taxon>
    </lineage>
</organism>
<keyword evidence="4" id="KW-1185">Reference proteome</keyword>
<comment type="caution">
    <text evidence="3">The sequence shown here is derived from an EMBL/GenBank/DDBJ whole genome shotgun (WGS) entry which is preliminary data.</text>
</comment>
<evidence type="ECO:0000256" key="1">
    <source>
        <dbReference type="SAM" id="Coils"/>
    </source>
</evidence>
<dbReference type="InterPro" id="IPR021104">
    <property type="entry name" value="KfrA_DNA-bd_N"/>
</dbReference>
<evidence type="ECO:0000259" key="2">
    <source>
        <dbReference type="Pfam" id="PF11740"/>
    </source>
</evidence>
<keyword evidence="3" id="KW-0238">DNA-binding</keyword>
<name>A0ABS4DH50_9CHLR</name>
<dbReference type="GO" id="GO:0003677">
    <property type="term" value="F:DNA binding"/>
    <property type="evidence" value="ECO:0007669"/>
    <property type="project" value="UniProtKB-KW"/>
</dbReference>
<accession>A0ABS4DH50</accession>
<reference evidence="3 4" key="1">
    <citation type="submission" date="2021-03" db="EMBL/GenBank/DDBJ databases">
        <authorList>
            <person name="Grouzdev D.S."/>
        </authorList>
    </citation>
    <scope>NUCLEOTIDE SEQUENCE [LARGE SCALE GENOMIC DNA]</scope>
    <source>
        <strain evidence="3 4">M50-1</strain>
    </source>
</reference>
<dbReference type="Proteomes" id="UP001193081">
    <property type="component" value="Unassembled WGS sequence"/>
</dbReference>
<dbReference type="Pfam" id="PF11740">
    <property type="entry name" value="KfrA_N"/>
    <property type="match status" value="1"/>
</dbReference>
<protein>
    <submittedName>
        <fullName evidence="3">DNA-binding protein</fullName>
    </submittedName>
</protein>
<dbReference type="RefSeq" id="WP_167857583.1">
    <property type="nucleotide sequence ID" value="NZ_SIJK02000091.1"/>
</dbReference>